<feature type="region of interest" description="Disordered" evidence="4">
    <location>
        <begin position="899"/>
        <end position="929"/>
    </location>
</feature>
<proteinExistence type="inferred from homology"/>
<dbReference type="CDD" id="cd15831">
    <property type="entry name" value="BTAD"/>
    <property type="match status" value="1"/>
</dbReference>
<comment type="similarity">
    <text evidence="1">Belongs to the AfsR/DnrI/RedD regulatory family.</text>
</comment>
<dbReference type="SUPFAM" id="SSF46894">
    <property type="entry name" value="C-terminal effector domain of the bipartite response regulators"/>
    <property type="match status" value="1"/>
</dbReference>
<dbReference type="Proteomes" id="UP000199417">
    <property type="component" value="Unassembled WGS sequence"/>
</dbReference>
<dbReference type="PANTHER" id="PTHR47691:SF3">
    <property type="entry name" value="HTH-TYPE TRANSCRIPTIONAL REGULATOR RV0890C-RELATED"/>
    <property type="match status" value="1"/>
</dbReference>
<accession>A0A1G6WGQ7</accession>
<dbReference type="GO" id="GO:0000160">
    <property type="term" value="P:phosphorelay signal transduction system"/>
    <property type="evidence" value="ECO:0007669"/>
    <property type="project" value="InterPro"/>
</dbReference>
<evidence type="ECO:0000313" key="6">
    <source>
        <dbReference type="EMBL" id="SDD64893.1"/>
    </source>
</evidence>
<dbReference type="SMART" id="SM01043">
    <property type="entry name" value="BTAD"/>
    <property type="match status" value="1"/>
</dbReference>
<evidence type="ECO:0000313" key="7">
    <source>
        <dbReference type="Proteomes" id="UP000199417"/>
    </source>
</evidence>
<dbReference type="InterPro" id="IPR011990">
    <property type="entry name" value="TPR-like_helical_dom_sf"/>
</dbReference>
<dbReference type="SMART" id="SM00382">
    <property type="entry name" value="AAA"/>
    <property type="match status" value="1"/>
</dbReference>
<dbReference type="Pfam" id="PF00486">
    <property type="entry name" value="Trans_reg_C"/>
    <property type="match status" value="1"/>
</dbReference>
<dbReference type="STRING" id="168276.SAMN05444580_105360"/>
<dbReference type="PANTHER" id="PTHR47691">
    <property type="entry name" value="REGULATOR-RELATED"/>
    <property type="match status" value="1"/>
</dbReference>
<dbReference type="Gene3D" id="1.10.10.10">
    <property type="entry name" value="Winged helix-like DNA-binding domain superfamily/Winged helix DNA-binding domain"/>
    <property type="match status" value="1"/>
</dbReference>
<name>A0A1G6WGQ7_9NOCA</name>
<protein>
    <submittedName>
        <fullName evidence="6">Predicted ATPase</fullName>
    </submittedName>
</protein>
<gene>
    <name evidence="6" type="ORF">SAMN05444580_105360</name>
</gene>
<dbReference type="Gene3D" id="1.25.40.10">
    <property type="entry name" value="Tetratricopeptide repeat domain"/>
    <property type="match status" value="2"/>
</dbReference>
<dbReference type="Gene3D" id="3.40.50.300">
    <property type="entry name" value="P-loop containing nucleotide triphosphate hydrolases"/>
    <property type="match status" value="1"/>
</dbReference>
<keyword evidence="2 3" id="KW-0238">DNA-binding</keyword>
<evidence type="ECO:0000256" key="2">
    <source>
        <dbReference type="ARBA" id="ARBA00023125"/>
    </source>
</evidence>
<dbReference type="Pfam" id="PF03704">
    <property type="entry name" value="BTAD"/>
    <property type="match status" value="1"/>
</dbReference>
<dbReference type="InterPro" id="IPR005158">
    <property type="entry name" value="BTAD"/>
</dbReference>
<dbReference type="Pfam" id="PF13401">
    <property type="entry name" value="AAA_22"/>
    <property type="match status" value="1"/>
</dbReference>
<sequence>MNPDTSVAATRSPADIEVALLGEVSTRRDGGLVPLPGARARSLLVALACRPGRARTAQALIEDVWGDDPPRSPSNALHTQISRLRAALPEGAIEMGPAGYRLELARTQVDLTLARIWEQQAQQQLAERAPREAVDTVRRAMALWRGEPGADLPDGDLARDLGAEAAARLTALAAVELAALVAAGELDEALPLARERAERAPLDENAHEQLMTVLYRLGRTGDALDVFAGLRGRLVDQLGADPSPRLVELNRAVLTGELGAAVRVRPGPDAPGAGGARPVPNSVGLRAAPNLLLGRDADLAAIEDLMEVARVVTVLGPGGTGKTRVAHALGSRAAERIPVALIELASLRSGEDLVAAISGTLGLSEVEVTPGAGLTRARLHGARDRLRDALSARPSLLILDNCEHLVDDVADVVADLVSAGEHLTVLATSRAPMAITAESVYPLPPLTIDESGSPATDLFRTRAQAVRPSVRLDPVEVAQLCRTLDGLPLAIELAAARVRTMSVPEINARLVDRFALLRSGDRTSPERHRTLHAVIEWSWNLLEPDQRAALRRLCRFPAGFTLDGAAAVAEWGEVADLAAALEGLVNQSMLSVVEGPGSLGLRYHMLETVREFGDEQLTRAEEADQVAAHTSAWAEEFCLAAVREFLSGAQVSASHRVEAEHDNLLAVLRHALSVGDGRTALTVFPVLGALWSSRGAHSEVIALAPRIIDIDPRAYGPEDVPGNLLVLTYLMAGAHMAFGGVSRQLAVARFLLRRILATRTDIDPALRLDGSLMVMPPSGKGMARRLAHAVRSPDPSTRSAAFMARANLRENNGDLYGSQADGLAALELARAESDVWGLAMVCQHLGSLAGQSARYGEAVGYYRQAAEILWDLHAFEESTTLRSYIGAALVGAGRVEEARRELDGAQPPGASSGTGAASRGAPASGGAAASGDHQSAASIAAAFAEADLADGAVDAGLRGYRRALDLAGWPAMTGSPDPFTFMVAAAAVAAHVLAGRAAEISELVDLCARLVAQRLGADGYPDLPQTGGVACAVGSFDIATGRDPEAGLRLLVLSARVAARQDFPSMQQVRHLDAARTVLGAERVDAELAAVARRARHGARAEILELLAARG</sequence>
<reference evidence="6 7" key="1">
    <citation type="submission" date="2016-10" db="EMBL/GenBank/DDBJ databases">
        <authorList>
            <person name="de Groot N.N."/>
        </authorList>
    </citation>
    <scope>NUCLEOTIDE SEQUENCE [LARGE SCALE GENOMIC DNA]</scope>
    <source>
        <strain evidence="6 7">JCM 11308</strain>
    </source>
</reference>
<keyword evidence="7" id="KW-1185">Reference proteome</keyword>
<dbReference type="SUPFAM" id="SSF52540">
    <property type="entry name" value="P-loop containing nucleoside triphosphate hydrolases"/>
    <property type="match status" value="1"/>
</dbReference>
<feature type="DNA-binding region" description="OmpR/PhoB-type" evidence="3">
    <location>
        <begin position="8"/>
        <end position="104"/>
    </location>
</feature>
<dbReference type="SMART" id="SM00862">
    <property type="entry name" value="Trans_reg_C"/>
    <property type="match status" value="1"/>
</dbReference>
<dbReference type="EMBL" id="FNAB01000005">
    <property type="protein sequence ID" value="SDD64893.1"/>
    <property type="molecule type" value="Genomic_DNA"/>
</dbReference>
<evidence type="ECO:0000256" key="4">
    <source>
        <dbReference type="SAM" id="MobiDB-lite"/>
    </source>
</evidence>
<evidence type="ECO:0000256" key="1">
    <source>
        <dbReference type="ARBA" id="ARBA00005820"/>
    </source>
</evidence>
<evidence type="ECO:0000259" key="5">
    <source>
        <dbReference type="PROSITE" id="PS51755"/>
    </source>
</evidence>
<dbReference type="InterPro" id="IPR027417">
    <property type="entry name" value="P-loop_NTPase"/>
</dbReference>
<dbReference type="GO" id="GO:0016887">
    <property type="term" value="F:ATP hydrolysis activity"/>
    <property type="evidence" value="ECO:0007669"/>
    <property type="project" value="InterPro"/>
</dbReference>
<dbReference type="InterPro" id="IPR036388">
    <property type="entry name" value="WH-like_DNA-bd_sf"/>
</dbReference>
<feature type="domain" description="OmpR/PhoB-type" evidence="5">
    <location>
        <begin position="8"/>
        <end position="104"/>
    </location>
</feature>
<dbReference type="RefSeq" id="WP_072842669.1">
    <property type="nucleotide sequence ID" value="NZ_FNAB01000005.1"/>
</dbReference>
<dbReference type="InterPro" id="IPR003593">
    <property type="entry name" value="AAA+_ATPase"/>
</dbReference>
<feature type="compositionally biased region" description="Low complexity" evidence="4">
    <location>
        <begin position="904"/>
        <end position="929"/>
    </location>
</feature>
<dbReference type="PRINTS" id="PR00364">
    <property type="entry name" value="DISEASERSIST"/>
</dbReference>
<dbReference type="InterPro" id="IPR001867">
    <property type="entry name" value="OmpR/PhoB-type_DNA-bd"/>
</dbReference>
<dbReference type="AlphaFoldDB" id="A0A1G6WGQ7"/>
<dbReference type="GO" id="GO:0003677">
    <property type="term" value="F:DNA binding"/>
    <property type="evidence" value="ECO:0007669"/>
    <property type="project" value="UniProtKB-UniRule"/>
</dbReference>
<dbReference type="PROSITE" id="PS51755">
    <property type="entry name" value="OMPR_PHOB"/>
    <property type="match status" value="1"/>
</dbReference>
<dbReference type="InterPro" id="IPR016032">
    <property type="entry name" value="Sig_transdc_resp-reg_C-effctor"/>
</dbReference>
<organism evidence="6 7">
    <name type="scientific">Rhodococcus tukisamuensis</name>
    <dbReference type="NCBI Taxonomy" id="168276"/>
    <lineage>
        <taxon>Bacteria</taxon>
        <taxon>Bacillati</taxon>
        <taxon>Actinomycetota</taxon>
        <taxon>Actinomycetes</taxon>
        <taxon>Mycobacteriales</taxon>
        <taxon>Nocardiaceae</taxon>
        <taxon>Rhodococcus</taxon>
    </lineage>
</organism>
<dbReference type="SUPFAM" id="SSF48452">
    <property type="entry name" value="TPR-like"/>
    <property type="match status" value="2"/>
</dbReference>
<dbReference type="GO" id="GO:0006355">
    <property type="term" value="P:regulation of DNA-templated transcription"/>
    <property type="evidence" value="ECO:0007669"/>
    <property type="project" value="InterPro"/>
</dbReference>
<evidence type="ECO:0000256" key="3">
    <source>
        <dbReference type="PROSITE-ProRule" id="PRU01091"/>
    </source>
</evidence>
<dbReference type="InterPro" id="IPR049945">
    <property type="entry name" value="AAA_22"/>
</dbReference>